<keyword evidence="3" id="KW-1185">Reference proteome</keyword>
<dbReference type="Proteomes" id="UP000319731">
    <property type="component" value="Unassembled WGS sequence"/>
</dbReference>
<reference evidence="2 3" key="1">
    <citation type="journal article" date="2019" name="Sci. Rep.">
        <title>Comparative genomics of chytrid fungi reveal insights into the obligate biotrophic and pathogenic lifestyle of Synchytrium endobioticum.</title>
        <authorList>
            <person name="van de Vossenberg B.T.L.H."/>
            <person name="Warris S."/>
            <person name="Nguyen H.D.T."/>
            <person name="van Gent-Pelzer M.P.E."/>
            <person name="Joly D.L."/>
            <person name="van de Geest H.C."/>
            <person name="Bonants P.J.M."/>
            <person name="Smith D.S."/>
            <person name="Levesque C.A."/>
            <person name="van der Lee T.A.J."/>
        </authorList>
    </citation>
    <scope>NUCLEOTIDE SEQUENCE [LARGE SCALE GENOMIC DNA]</scope>
    <source>
        <strain evidence="2 3">JEL517</strain>
    </source>
</reference>
<dbReference type="AlphaFoldDB" id="A0A507BZD9"/>
<dbReference type="OrthoDB" id="10685378at2759"/>
<evidence type="ECO:0000313" key="3">
    <source>
        <dbReference type="Proteomes" id="UP000319731"/>
    </source>
</evidence>
<evidence type="ECO:0000313" key="2">
    <source>
        <dbReference type="EMBL" id="TPX30725.1"/>
    </source>
</evidence>
<feature type="compositionally biased region" description="Basic and acidic residues" evidence="1">
    <location>
        <begin position="701"/>
        <end position="710"/>
    </location>
</feature>
<feature type="region of interest" description="Disordered" evidence="1">
    <location>
        <begin position="171"/>
        <end position="202"/>
    </location>
</feature>
<feature type="compositionally biased region" description="Low complexity" evidence="1">
    <location>
        <begin position="814"/>
        <end position="824"/>
    </location>
</feature>
<feature type="compositionally biased region" description="Polar residues" evidence="1">
    <location>
        <begin position="1"/>
        <end position="13"/>
    </location>
</feature>
<feature type="region of interest" description="Disordered" evidence="1">
    <location>
        <begin position="795"/>
        <end position="830"/>
    </location>
</feature>
<comment type="caution">
    <text evidence="2">The sequence shown here is derived from an EMBL/GenBank/DDBJ whole genome shotgun (WGS) entry which is preliminary data.</text>
</comment>
<feature type="region of interest" description="Disordered" evidence="1">
    <location>
        <begin position="1"/>
        <end position="29"/>
    </location>
</feature>
<feature type="compositionally biased region" description="Polar residues" evidence="1">
    <location>
        <begin position="144"/>
        <end position="155"/>
    </location>
</feature>
<organism evidence="2 3">
    <name type="scientific">Synchytrium microbalum</name>
    <dbReference type="NCBI Taxonomy" id="1806994"/>
    <lineage>
        <taxon>Eukaryota</taxon>
        <taxon>Fungi</taxon>
        <taxon>Fungi incertae sedis</taxon>
        <taxon>Chytridiomycota</taxon>
        <taxon>Chytridiomycota incertae sedis</taxon>
        <taxon>Chytridiomycetes</taxon>
        <taxon>Synchytriales</taxon>
        <taxon>Synchytriaceae</taxon>
        <taxon>Synchytrium</taxon>
    </lineage>
</organism>
<dbReference type="GeneID" id="42006996"/>
<feature type="compositionally biased region" description="Polar residues" evidence="1">
    <location>
        <begin position="310"/>
        <end position="329"/>
    </location>
</feature>
<feature type="compositionally biased region" description="Polar residues" evidence="1">
    <location>
        <begin position="268"/>
        <end position="280"/>
    </location>
</feature>
<accession>A0A507BZD9</accession>
<proteinExistence type="predicted"/>
<feature type="compositionally biased region" description="Basic residues" evidence="1">
    <location>
        <begin position="343"/>
        <end position="354"/>
    </location>
</feature>
<feature type="compositionally biased region" description="Low complexity" evidence="1">
    <location>
        <begin position="564"/>
        <end position="577"/>
    </location>
</feature>
<feature type="region of interest" description="Disordered" evidence="1">
    <location>
        <begin position="133"/>
        <end position="155"/>
    </location>
</feature>
<sequence>MESPKAASSTPLPGSTHDDPNASHAPTSKDILSRAKKMGLFDTIRHDFFQKWSTSASHDIFVAECKTTIDRIANSSTNHREDNVSVRMLTAIENSYAYQKLKQEIISTEFLASHETKRRISEGLRDALTLHLSDNRDPTEKKPSSQQHSHQPTTTRMNRFATTLNNALHNVNKDAVVDGGSSARKKRGESVVSTADDMELESDGGEGKILYLKPSIDQQSSTTVAPAIGGGIEDGAAKKQKKKVMPKKPTSSNPIPSPATASGKKPSKPSTDDATNNSDLSLPPIVNVSRSKTGQFLSTKPRINIESVDASGSSTATTPTEQQSASVSAALTAAENKLERPRPQRHTKLPRRFRLQSSEDELPTTPSTPVPLPPVAFHPVTAPKTRAEKEADEQQVDSSTVPIRGPKRARPVVKDAKPVAHPYMPNMAGRRLRSRVILDDEEEEGSVAAAVKKPAKKKQKTASGSDTKKNDSNNNENIGEEDATSQLFQPWDGISNSSLTDIEDSDVESSSGDEDDDEPEGEKGVKEEQDADKSFSEIINVDTLKELLAQRRREAAGEGSSGNSLASPPKASSSGGSNTAITSPKGIRTLLPEGGEPNYNNNSNDNNGDDDMDVDTTDSSDLSEVSSDEDDEGPIRRVTRSLAAGKVVPLDAVRQLPPLDTRRPSSSGSNSRGGSAKRGGRNSPMSATSPPLRRIRQLLPEGEKEEKEKMSPLPQQPVPVKKEERGGGEEVVQAVGGGGNAQPVVDTQAEVTGGSEQPVADTLAMDTQTQGTDVAQVTDVVDTQARAIDVDVADEATAHSKTISHNHVDESDSDSSSESSGLSDVDMDDE</sequence>
<feature type="compositionally biased region" description="Acidic residues" evidence="1">
    <location>
        <begin position="607"/>
        <end position="618"/>
    </location>
</feature>
<dbReference type="EMBL" id="QEAO01000058">
    <property type="protein sequence ID" value="TPX30725.1"/>
    <property type="molecule type" value="Genomic_DNA"/>
</dbReference>
<name>A0A507BZD9_9FUNG</name>
<feature type="region of interest" description="Disordered" evidence="1">
    <location>
        <begin position="218"/>
        <end position="287"/>
    </location>
</feature>
<dbReference type="RefSeq" id="XP_031022320.1">
    <property type="nucleotide sequence ID" value="XM_031171699.1"/>
</dbReference>
<feature type="compositionally biased region" description="Pro residues" evidence="1">
    <location>
        <begin position="366"/>
        <end position="376"/>
    </location>
</feature>
<feature type="region of interest" description="Disordered" evidence="1">
    <location>
        <begin position="306"/>
        <end position="745"/>
    </location>
</feature>
<feature type="compositionally biased region" description="Polar residues" evidence="1">
    <location>
        <begin position="484"/>
        <end position="500"/>
    </location>
</feature>
<feature type="compositionally biased region" description="Basic and acidic residues" evidence="1">
    <location>
        <begin position="133"/>
        <end position="143"/>
    </location>
</feature>
<feature type="compositionally biased region" description="Low complexity" evidence="1">
    <location>
        <begin position="664"/>
        <end position="674"/>
    </location>
</feature>
<evidence type="ECO:0000256" key="1">
    <source>
        <dbReference type="SAM" id="MobiDB-lite"/>
    </source>
</evidence>
<protein>
    <submittedName>
        <fullName evidence="2">Uncharacterized protein</fullName>
    </submittedName>
</protein>
<feature type="compositionally biased region" description="Basic and acidic residues" evidence="1">
    <location>
        <begin position="543"/>
        <end position="556"/>
    </location>
</feature>
<gene>
    <name evidence="2" type="ORF">SmJEL517_g05773</name>
</gene>
<feature type="compositionally biased region" description="Acidic residues" evidence="1">
    <location>
        <begin position="501"/>
        <end position="520"/>
    </location>
</feature>
<feature type="compositionally biased region" description="Basic and acidic residues" evidence="1">
    <location>
        <begin position="521"/>
        <end position="535"/>
    </location>
</feature>